<comment type="caution">
    <text evidence="1">The sequence shown here is derived from an EMBL/GenBank/DDBJ whole genome shotgun (WGS) entry which is preliminary data.</text>
</comment>
<evidence type="ECO:0000313" key="2">
    <source>
        <dbReference type="Proteomes" id="UP000465778"/>
    </source>
</evidence>
<dbReference type="Proteomes" id="UP000465778">
    <property type="component" value="Unassembled WGS sequence"/>
</dbReference>
<protein>
    <submittedName>
        <fullName evidence="1">Uncharacterized protein</fullName>
    </submittedName>
</protein>
<sequence>MFSQLGIRPEVAQTAIQLGIDFTDIITEKNQYLILEGPAGVFFYLS</sequence>
<accession>A0A800MVN9</accession>
<proteinExistence type="predicted"/>
<gene>
    <name evidence="1" type="ORF">KIS1582_2882</name>
</gene>
<reference evidence="1 2" key="1">
    <citation type="journal article" date="2020" name="G3 (Bethesda)">
        <title>Whole Genome Sequencing and Comparative Genomics of Two Nematicidal Bacillus Strains Reveals a Wide Range of Possible Virulence Factors.</title>
        <authorList>
            <person name="Susic N."/>
            <person name="Janezic S."/>
            <person name="Rupnik M."/>
            <person name="Geric Stare B."/>
        </authorList>
    </citation>
    <scope>NUCLEOTIDE SEQUENCE [LARGE SCALE GENOMIC DNA]</scope>
    <source>
        <strain evidence="1 2">I-1582</strain>
    </source>
</reference>
<dbReference type="AlphaFoldDB" id="A0A800MVN9"/>
<dbReference type="EMBL" id="VDEM01000033">
    <property type="protein sequence ID" value="KAF0823338.1"/>
    <property type="molecule type" value="Genomic_DNA"/>
</dbReference>
<name>A0A800MVN9_CYTFI</name>
<evidence type="ECO:0000313" key="1">
    <source>
        <dbReference type="EMBL" id="KAF0823338.1"/>
    </source>
</evidence>
<organism evidence="1 2">
    <name type="scientific">Cytobacillus firmus</name>
    <name type="common">Bacillus firmus</name>
    <dbReference type="NCBI Taxonomy" id="1399"/>
    <lineage>
        <taxon>Bacteria</taxon>
        <taxon>Bacillati</taxon>
        <taxon>Bacillota</taxon>
        <taxon>Bacilli</taxon>
        <taxon>Bacillales</taxon>
        <taxon>Bacillaceae</taxon>
        <taxon>Cytobacillus</taxon>
    </lineage>
</organism>